<protein>
    <submittedName>
        <fullName evidence="1">Uncharacterized protein</fullName>
    </submittedName>
</protein>
<dbReference type="InParanoid" id="A0A2P5FUT9"/>
<gene>
    <name evidence="1" type="ORF">TorRG33x02_023360</name>
</gene>
<proteinExistence type="predicted"/>
<dbReference type="EMBL" id="JXTC01000007">
    <property type="protein sequence ID" value="POO01559.1"/>
    <property type="molecule type" value="Genomic_DNA"/>
</dbReference>
<name>A0A2P5FUT9_TREOI</name>
<dbReference type="Proteomes" id="UP000237000">
    <property type="component" value="Unassembled WGS sequence"/>
</dbReference>
<accession>A0A2P5FUT9</accession>
<organism evidence="1 2">
    <name type="scientific">Trema orientale</name>
    <name type="common">Charcoal tree</name>
    <name type="synonym">Celtis orientalis</name>
    <dbReference type="NCBI Taxonomy" id="63057"/>
    <lineage>
        <taxon>Eukaryota</taxon>
        <taxon>Viridiplantae</taxon>
        <taxon>Streptophyta</taxon>
        <taxon>Embryophyta</taxon>
        <taxon>Tracheophyta</taxon>
        <taxon>Spermatophyta</taxon>
        <taxon>Magnoliopsida</taxon>
        <taxon>eudicotyledons</taxon>
        <taxon>Gunneridae</taxon>
        <taxon>Pentapetalae</taxon>
        <taxon>rosids</taxon>
        <taxon>fabids</taxon>
        <taxon>Rosales</taxon>
        <taxon>Cannabaceae</taxon>
        <taxon>Trema</taxon>
    </lineage>
</organism>
<keyword evidence="2" id="KW-1185">Reference proteome</keyword>
<comment type="caution">
    <text evidence="1">The sequence shown here is derived from an EMBL/GenBank/DDBJ whole genome shotgun (WGS) entry which is preliminary data.</text>
</comment>
<evidence type="ECO:0000313" key="2">
    <source>
        <dbReference type="Proteomes" id="UP000237000"/>
    </source>
</evidence>
<dbReference type="OrthoDB" id="1939383at2759"/>
<sequence>MAAYGVHGLSVYNFIFLSNKKATYASIMHPISSPSNLTFLDEVVNLVVKPPVVTKMPGRPKNTRIESTGEDTKSKNVYVVAIQATTGKRTIIQFPSVTPLMKLQTALQEDDKCRSVNTFT</sequence>
<dbReference type="AlphaFoldDB" id="A0A2P5FUT9"/>
<reference evidence="2" key="1">
    <citation type="submission" date="2016-06" db="EMBL/GenBank/DDBJ databases">
        <title>Parallel loss of symbiosis genes in relatives of nitrogen-fixing non-legume Parasponia.</title>
        <authorList>
            <person name="Van Velzen R."/>
            <person name="Holmer R."/>
            <person name="Bu F."/>
            <person name="Rutten L."/>
            <person name="Van Zeijl A."/>
            <person name="Liu W."/>
            <person name="Santuari L."/>
            <person name="Cao Q."/>
            <person name="Sharma T."/>
            <person name="Shen D."/>
            <person name="Roswanjaya Y."/>
            <person name="Wardhani T."/>
            <person name="Kalhor M.S."/>
            <person name="Jansen J."/>
            <person name="Van den Hoogen J."/>
            <person name="Gungor B."/>
            <person name="Hartog M."/>
            <person name="Hontelez J."/>
            <person name="Verver J."/>
            <person name="Yang W.-C."/>
            <person name="Schijlen E."/>
            <person name="Repin R."/>
            <person name="Schilthuizen M."/>
            <person name="Schranz E."/>
            <person name="Heidstra R."/>
            <person name="Miyata K."/>
            <person name="Fedorova E."/>
            <person name="Kohlen W."/>
            <person name="Bisseling T."/>
            <person name="Smit S."/>
            <person name="Geurts R."/>
        </authorList>
    </citation>
    <scope>NUCLEOTIDE SEQUENCE [LARGE SCALE GENOMIC DNA]</scope>
    <source>
        <strain evidence="2">cv. RG33-2</strain>
    </source>
</reference>
<evidence type="ECO:0000313" key="1">
    <source>
        <dbReference type="EMBL" id="POO01559.1"/>
    </source>
</evidence>